<proteinExistence type="predicted"/>
<protein>
    <recommendedName>
        <fullName evidence="4">Tetratricopeptide repeat-containing protein</fullName>
    </recommendedName>
</protein>
<sequence length="491" mass="52884">MRRLLATCLTCLTLFAPPAQAYTLDQAMAEIDALFQRGANPDEMALGIAGILRSVKASGVIDPDLAILYAMLADHLRLEARNPAYALQVAEDGLALIAGDAGQSDFQAALMASRAYALADLGRFAEAHAALTLALPTLARTFGAKDIADYKKHAAEWAEGQLGDFNTSALDIARDTLETAYDAQSSGSYGRVLVLAGSALLPMDTSFAEADLRAVNTEAEKLTAEALFSLGRHREAANAYMRALGYMTTTPWQLSGHPDWWGHVNTEAADIAFSTLNGLAAAATEINRPDVERAALAAAMDVVSSPRQRYTLLQRQARILAADGQIDAALDLLMQSRAIAEGAGLDVDALVAEFYVEMMRIYGQLVAQEPIATAAFIAVTDRVLAAHETHQMPNRDFFLYSAANVLRHGDVPDKTLEYARKALRWRQADLARKTDTGFGATQARRASRDTLEFFLHAAHTAASASDLPGQRVESCPSDDAYTSCLIVMPSD</sequence>
<dbReference type="RefSeq" id="WP_093091918.1">
    <property type="nucleotide sequence ID" value="NZ_FOTQ01000001.1"/>
</dbReference>
<gene>
    <name evidence="2" type="ORF">SAMN04488042_1011282</name>
</gene>
<accession>A0A1I4K2A4</accession>
<name>A0A1I4K2A4_9RHOB</name>
<evidence type="ECO:0008006" key="4">
    <source>
        <dbReference type="Google" id="ProtNLM"/>
    </source>
</evidence>
<dbReference type="AlphaFoldDB" id="A0A1I4K2A4"/>
<dbReference type="Proteomes" id="UP000199144">
    <property type="component" value="Unassembled WGS sequence"/>
</dbReference>
<dbReference type="OrthoDB" id="7818481at2"/>
<feature type="signal peptide" evidence="1">
    <location>
        <begin position="1"/>
        <end position="21"/>
    </location>
</feature>
<organism evidence="2 3">
    <name type="scientific">Shimia aestuarii</name>
    <dbReference type="NCBI Taxonomy" id="254406"/>
    <lineage>
        <taxon>Bacteria</taxon>
        <taxon>Pseudomonadati</taxon>
        <taxon>Pseudomonadota</taxon>
        <taxon>Alphaproteobacteria</taxon>
        <taxon>Rhodobacterales</taxon>
        <taxon>Roseobacteraceae</taxon>
    </lineage>
</organism>
<reference evidence="2 3" key="1">
    <citation type="submission" date="2016-10" db="EMBL/GenBank/DDBJ databases">
        <authorList>
            <person name="de Groot N.N."/>
        </authorList>
    </citation>
    <scope>NUCLEOTIDE SEQUENCE [LARGE SCALE GENOMIC DNA]</scope>
    <source>
        <strain evidence="2 3">DSM 15283</strain>
    </source>
</reference>
<dbReference type="EMBL" id="FOTQ01000001">
    <property type="protein sequence ID" value="SFL72868.1"/>
    <property type="molecule type" value="Genomic_DNA"/>
</dbReference>
<evidence type="ECO:0000313" key="3">
    <source>
        <dbReference type="Proteomes" id="UP000199144"/>
    </source>
</evidence>
<keyword evidence="3" id="KW-1185">Reference proteome</keyword>
<feature type="chain" id="PRO_5011549971" description="Tetratricopeptide repeat-containing protein" evidence="1">
    <location>
        <begin position="22"/>
        <end position="491"/>
    </location>
</feature>
<evidence type="ECO:0000256" key="1">
    <source>
        <dbReference type="SAM" id="SignalP"/>
    </source>
</evidence>
<keyword evidence="1" id="KW-0732">Signal</keyword>
<dbReference type="STRING" id="254406.SAMN04488042_1011282"/>
<evidence type="ECO:0000313" key="2">
    <source>
        <dbReference type="EMBL" id="SFL72868.1"/>
    </source>
</evidence>